<dbReference type="EMBL" id="BART01016859">
    <property type="protein sequence ID" value="GAG87076.1"/>
    <property type="molecule type" value="Genomic_DNA"/>
</dbReference>
<name>X1CS42_9ZZZZ</name>
<sequence length="200" mass="22780">MLEKEKAKEDIVDRVLEIMPNFVYFTDVDIIEDTIAIGEFQSNKERHKTLNNLFALAELDVDRLPSASPHVRRYDTEIASTVITGLVNNFWTQEEVKVSIGIDGNNLIVFIADATGALDPPSRRSKGFQWFLSFYINFTMGSRKELRNTILLLDDPGVFLHPLGQEDLKKTLVFSSMIYPFMPTGNIIALNLPFVKHLFI</sequence>
<reference evidence="1" key="1">
    <citation type="journal article" date="2014" name="Front. Microbiol.">
        <title>High frequency of phylogenetically diverse reductive dehalogenase-homologous genes in deep subseafloor sedimentary metagenomes.</title>
        <authorList>
            <person name="Kawai M."/>
            <person name="Futagami T."/>
            <person name="Toyoda A."/>
            <person name="Takaki Y."/>
            <person name="Nishi S."/>
            <person name="Hori S."/>
            <person name="Arai W."/>
            <person name="Tsubouchi T."/>
            <person name="Morono Y."/>
            <person name="Uchiyama I."/>
            <person name="Ito T."/>
            <person name="Fujiyama A."/>
            <person name="Inagaki F."/>
            <person name="Takami H."/>
        </authorList>
    </citation>
    <scope>NUCLEOTIDE SEQUENCE</scope>
    <source>
        <strain evidence="1">Expedition CK06-06</strain>
    </source>
</reference>
<gene>
    <name evidence="1" type="ORF">S01H4_32289</name>
</gene>
<protein>
    <submittedName>
        <fullName evidence="1">Uncharacterized protein</fullName>
    </submittedName>
</protein>
<comment type="caution">
    <text evidence="1">The sequence shown here is derived from an EMBL/GenBank/DDBJ whole genome shotgun (WGS) entry which is preliminary data.</text>
</comment>
<accession>X1CS42</accession>
<evidence type="ECO:0000313" key="1">
    <source>
        <dbReference type="EMBL" id="GAG87076.1"/>
    </source>
</evidence>
<proteinExistence type="predicted"/>
<dbReference type="AlphaFoldDB" id="X1CS42"/>
<organism evidence="1">
    <name type="scientific">marine sediment metagenome</name>
    <dbReference type="NCBI Taxonomy" id="412755"/>
    <lineage>
        <taxon>unclassified sequences</taxon>
        <taxon>metagenomes</taxon>
        <taxon>ecological metagenomes</taxon>
    </lineage>
</organism>